<organism evidence="3 4">
    <name type="scientific">Durusdinium trenchii</name>
    <dbReference type="NCBI Taxonomy" id="1381693"/>
    <lineage>
        <taxon>Eukaryota</taxon>
        <taxon>Sar</taxon>
        <taxon>Alveolata</taxon>
        <taxon>Dinophyceae</taxon>
        <taxon>Suessiales</taxon>
        <taxon>Symbiodiniaceae</taxon>
        <taxon>Durusdinium</taxon>
    </lineage>
</organism>
<sequence>MDRLHLALRAPARYTEAMSSLTQSSKWQQALAVFQLSEERFGRHLHSTTAALGVLRKAPRHRWPWAAQLLQRLHDGRIPLDVVCFSSLASSCEESTLWRKTLQILEDMQSHRISPNSVALTACLRALGRAGQWRKSKELVEWSRRCGLALDALAYVALSFAHEQSSRWQLALALPMHCQLGASGFGVALAACEKAQLWTQALHLQNQLQERSVDLNLLMLNSLLSTFSQAMKWTLALQLLQGGPDAVGLSAVLASCEEGGAPALPAHQLLAATRLSSRPPHKRPAERQWGAELMRIQELQNRGYDPKAAAFKRHALAPAIRRLGRPTGGQHVETNLLDFGLFTREALGTLLADVPKTTGQWARPAPESSSCVLGGLPQRPKRRMMAAEVHVLLFREDVTLLQERIQLVDA</sequence>
<proteinExistence type="predicted"/>
<reference evidence="3 4" key="1">
    <citation type="submission" date="2024-02" db="EMBL/GenBank/DDBJ databases">
        <authorList>
            <person name="Chen Y."/>
            <person name="Shah S."/>
            <person name="Dougan E. K."/>
            <person name="Thang M."/>
            <person name="Chan C."/>
        </authorList>
    </citation>
    <scope>NUCLEOTIDE SEQUENCE [LARGE SCALE GENOMIC DNA]</scope>
</reference>
<gene>
    <name evidence="3" type="ORF">CCMP2556_LOCUS52172</name>
</gene>
<evidence type="ECO:0008006" key="5">
    <source>
        <dbReference type="Google" id="ProtNLM"/>
    </source>
</evidence>
<evidence type="ECO:0000256" key="1">
    <source>
        <dbReference type="ARBA" id="ARBA00022737"/>
    </source>
</evidence>
<evidence type="ECO:0000313" key="3">
    <source>
        <dbReference type="EMBL" id="CAK9112585.1"/>
    </source>
</evidence>
<dbReference type="PROSITE" id="PS51375">
    <property type="entry name" value="PPR"/>
    <property type="match status" value="1"/>
</dbReference>
<dbReference type="InterPro" id="IPR002885">
    <property type="entry name" value="PPR_rpt"/>
</dbReference>
<comment type="caution">
    <text evidence="3">The sequence shown here is derived from an EMBL/GenBank/DDBJ whole genome shotgun (WGS) entry which is preliminary data.</text>
</comment>
<dbReference type="PANTHER" id="PTHR47936">
    <property type="entry name" value="PPR_LONG DOMAIN-CONTAINING PROTEIN"/>
    <property type="match status" value="1"/>
</dbReference>
<dbReference type="InterPro" id="IPR011990">
    <property type="entry name" value="TPR-like_helical_dom_sf"/>
</dbReference>
<name>A0ABP0SJL7_9DINO</name>
<dbReference type="PANTHER" id="PTHR47936:SF1">
    <property type="entry name" value="PENTATRICOPEPTIDE REPEAT-CONTAINING PROTEIN GUN1, CHLOROPLASTIC"/>
    <property type="match status" value="1"/>
</dbReference>
<dbReference type="Gene3D" id="1.25.40.10">
    <property type="entry name" value="Tetratricopeptide repeat domain"/>
    <property type="match status" value="1"/>
</dbReference>
<accession>A0ABP0SJL7</accession>
<dbReference type="EMBL" id="CAXAMN010027739">
    <property type="protein sequence ID" value="CAK9112585.1"/>
    <property type="molecule type" value="Genomic_DNA"/>
</dbReference>
<evidence type="ECO:0000256" key="2">
    <source>
        <dbReference type="PROSITE-ProRule" id="PRU00708"/>
    </source>
</evidence>
<feature type="repeat" description="PPR" evidence="2">
    <location>
        <begin position="81"/>
        <end position="115"/>
    </location>
</feature>
<evidence type="ECO:0000313" key="4">
    <source>
        <dbReference type="Proteomes" id="UP001642484"/>
    </source>
</evidence>
<protein>
    <recommendedName>
        <fullName evidence="5">Pentatricopeptide repeat-containing protein, chloroplastic</fullName>
    </recommendedName>
</protein>
<keyword evidence="4" id="KW-1185">Reference proteome</keyword>
<dbReference type="Proteomes" id="UP001642484">
    <property type="component" value="Unassembled WGS sequence"/>
</dbReference>
<keyword evidence="1" id="KW-0677">Repeat</keyword>